<dbReference type="RefSeq" id="WP_252742296.1">
    <property type="nucleotide sequence ID" value="NZ_JAMXIB010000015.1"/>
</dbReference>
<keyword evidence="2" id="KW-1185">Reference proteome</keyword>
<dbReference type="EMBL" id="JAMXIB010000015">
    <property type="protein sequence ID" value="MCO5725925.1"/>
    <property type="molecule type" value="Genomic_DNA"/>
</dbReference>
<name>A0ABT1B253_9FLAO</name>
<evidence type="ECO:0000313" key="2">
    <source>
        <dbReference type="Proteomes" id="UP001206312"/>
    </source>
</evidence>
<proteinExistence type="predicted"/>
<sequence length="87" mass="10787">MHFHWIFQEGQQRADQRFLIDLEYRLRPRITRFLMDRLGMDCCEDFSCFHFEVDMVQREIRISDQTPERYTRLLCVDFQREISTDCC</sequence>
<accession>A0ABT1B253</accession>
<dbReference type="Proteomes" id="UP001206312">
    <property type="component" value="Unassembled WGS sequence"/>
</dbReference>
<evidence type="ECO:0000313" key="1">
    <source>
        <dbReference type="EMBL" id="MCO5725925.1"/>
    </source>
</evidence>
<gene>
    <name evidence="1" type="ORF">NG653_13750</name>
</gene>
<comment type="caution">
    <text evidence="1">The sequence shown here is derived from an EMBL/GenBank/DDBJ whole genome shotgun (WGS) entry which is preliminary data.</text>
</comment>
<organism evidence="1 2">
    <name type="scientific">Robiginitalea marina</name>
    <dbReference type="NCBI Taxonomy" id="2954105"/>
    <lineage>
        <taxon>Bacteria</taxon>
        <taxon>Pseudomonadati</taxon>
        <taxon>Bacteroidota</taxon>
        <taxon>Flavobacteriia</taxon>
        <taxon>Flavobacteriales</taxon>
        <taxon>Flavobacteriaceae</taxon>
        <taxon>Robiginitalea</taxon>
    </lineage>
</organism>
<protein>
    <submittedName>
        <fullName evidence="1">Uncharacterized protein</fullName>
    </submittedName>
</protein>
<reference evidence="1 2" key="1">
    <citation type="submission" date="2022-06" db="EMBL/GenBank/DDBJ databases">
        <authorList>
            <person name="Xuan X."/>
        </authorList>
    </citation>
    <scope>NUCLEOTIDE SEQUENCE [LARGE SCALE GENOMIC DNA]</scope>
    <source>
        <strain evidence="1 2">2V75</strain>
    </source>
</reference>